<accession>A0A1F4V586</accession>
<sequence length="91" mass="10027">MKSDETATILPESTMDTKSQGETKNGIHGEGTALRHKNKAEKKEVVGSIEIETQNVIALEELSILLKQAKAKGQNTTELLDQVFKVEFSKN</sequence>
<reference evidence="2 3" key="1">
    <citation type="journal article" date="2016" name="Nat. Commun.">
        <title>Thousands of microbial genomes shed light on interconnected biogeochemical processes in an aquifer system.</title>
        <authorList>
            <person name="Anantharaman K."/>
            <person name="Brown C.T."/>
            <person name="Hug L.A."/>
            <person name="Sharon I."/>
            <person name="Castelle C.J."/>
            <person name="Probst A.J."/>
            <person name="Thomas B.C."/>
            <person name="Singh A."/>
            <person name="Wilkins M.J."/>
            <person name="Karaoz U."/>
            <person name="Brodie E.L."/>
            <person name="Williams K.H."/>
            <person name="Hubbard S.S."/>
            <person name="Banfield J.F."/>
        </authorList>
    </citation>
    <scope>NUCLEOTIDE SEQUENCE [LARGE SCALE GENOMIC DNA]</scope>
</reference>
<name>A0A1F4V586_UNCKA</name>
<dbReference type="AlphaFoldDB" id="A0A1F4V586"/>
<dbReference type="EMBL" id="MEUT01000013">
    <property type="protein sequence ID" value="OGC51723.1"/>
    <property type="molecule type" value="Genomic_DNA"/>
</dbReference>
<dbReference type="Proteomes" id="UP000177371">
    <property type="component" value="Unassembled WGS sequence"/>
</dbReference>
<proteinExistence type="predicted"/>
<dbReference type="STRING" id="1802610.A2W32_02740"/>
<protein>
    <submittedName>
        <fullName evidence="2">Uncharacterized protein</fullName>
    </submittedName>
</protein>
<evidence type="ECO:0000313" key="2">
    <source>
        <dbReference type="EMBL" id="OGC51723.1"/>
    </source>
</evidence>
<evidence type="ECO:0000256" key="1">
    <source>
        <dbReference type="SAM" id="MobiDB-lite"/>
    </source>
</evidence>
<feature type="region of interest" description="Disordered" evidence="1">
    <location>
        <begin position="1"/>
        <end position="43"/>
    </location>
</feature>
<gene>
    <name evidence="2" type="ORF">A2W32_02740</name>
</gene>
<comment type="caution">
    <text evidence="2">The sequence shown here is derived from an EMBL/GenBank/DDBJ whole genome shotgun (WGS) entry which is preliminary data.</text>
</comment>
<evidence type="ECO:0000313" key="3">
    <source>
        <dbReference type="Proteomes" id="UP000177371"/>
    </source>
</evidence>
<organism evidence="2 3">
    <name type="scientific">candidate division WWE3 bacterium RBG_16_37_10</name>
    <dbReference type="NCBI Taxonomy" id="1802610"/>
    <lineage>
        <taxon>Bacteria</taxon>
        <taxon>Katanobacteria</taxon>
    </lineage>
</organism>